<dbReference type="PANTHER" id="PTHR43649">
    <property type="entry name" value="ARABINOSE-BINDING PROTEIN-RELATED"/>
    <property type="match status" value="1"/>
</dbReference>
<dbReference type="RefSeq" id="WP_324717255.1">
    <property type="nucleotide sequence ID" value="NZ_CP141615.1"/>
</dbReference>
<dbReference type="EMBL" id="CP141615">
    <property type="protein sequence ID" value="WRP17984.1"/>
    <property type="molecule type" value="Genomic_DNA"/>
</dbReference>
<organism evidence="1 2">
    <name type="scientific">Carboxydichorda subterranea</name>
    <dbReference type="NCBI Taxonomy" id="3109565"/>
    <lineage>
        <taxon>Bacteria</taxon>
        <taxon>Bacillati</taxon>
        <taxon>Bacillota</taxon>
        <taxon>Limnochordia</taxon>
        <taxon>Limnochordales</taxon>
        <taxon>Geochordaceae</taxon>
        <taxon>Carboxydichorda</taxon>
    </lineage>
</organism>
<dbReference type="PANTHER" id="PTHR43649:SF13">
    <property type="entry name" value="CARBOHYDRATE ABC TRANSPORTER SUBSTRATE-BINDING PROTEIN"/>
    <property type="match status" value="1"/>
</dbReference>
<proteinExistence type="predicted"/>
<evidence type="ECO:0000313" key="1">
    <source>
        <dbReference type="EMBL" id="WRP17984.1"/>
    </source>
</evidence>
<dbReference type="SUPFAM" id="SSF53850">
    <property type="entry name" value="Periplasmic binding protein-like II"/>
    <property type="match status" value="1"/>
</dbReference>
<dbReference type="Pfam" id="PF01547">
    <property type="entry name" value="SBP_bac_1"/>
    <property type="match status" value="1"/>
</dbReference>
<reference evidence="1 2" key="1">
    <citation type="journal article" date="2024" name="Front. Microbiol.">
        <title>Novel thermophilic genera Geochorda gen. nov. and Carboxydochorda gen. nov. from the deep terrestrial subsurface reveal the ecophysiological diversity in the class Limnochordia.</title>
        <authorList>
            <person name="Karnachuk O.V."/>
            <person name="Lukina A.P."/>
            <person name="Avakyan M.R."/>
            <person name="Kadnikov V.V."/>
            <person name="Begmatov S."/>
            <person name="Beletsky A.V."/>
            <person name="Vlasova K.G."/>
            <person name="Novikov A.A."/>
            <person name="Shcherbakova V.A."/>
            <person name="Mardanov A.V."/>
            <person name="Ravin N.V."/>
        </authorList>
    </citation>
    <scope>NUCLEOTIDE SEQUENCE [LARGE SCALE GENOMIC DNA]</scope>
    <source>
        <strain evidence="1 2">L945</strain>
    </source>
</reference>
<gene>
    <name evidence="1" type="ORF">U7230_02945</name>
</gene>
<keyword evidence="2" id="KW-1185">Reference proteome</keyword>
<sequence length="439" mass="49257">MRLARRWSSRAAAWPAMVAVAAAVMVALAVEGALAASATFWSAPNPTQEIFWRDMAKAFMAEHPDVKIDVRAMAESPTSEATILTAIAGKTAPTGSENIFMGFGAQLYESKALVPLDTLPGWNELLKSRRMEEAIQGWKFPDGHYYVLPIYSNAMLFGWRLDTLKELGFQGPPRTYDGVFGVARRLKQAKPRMFLMARAELLDTTWWQRWFDFFMLYDAASDGHPFVTGQEVTADSEAAVGVFKFYQDLNKERFLLTRPSTDPFLTGVSIWSDVGPWTFPDWKQRFPEMKLGQTFTLAPPPVPDRYPADKPIRTFADAKGLVIYAQAPKEQQLALWQFIRWVFSKPDNDLKWLQATSLPPVRGDLGVSPTFAAYFKEHPELVPYAEELPYAVPPFANSRFSDVQTALGEAGLVPAVRGTKTPEKAWQDAKAAMEAILKR</sequence>
<dbReference type="InterPro" id="IPR006059">
    <property type="entry name" value="SBP"/>
</dbReference>
<evidence type="ECO:0000313" key="2">
    <source>
        <dbReference type="Proteomes" id="UP001332192"/>
    </source>
</evidence>
<dbReference type="InterPro" id="IPR050490">
    <property type="entry name" value="Bact_solute-bd_prot1"/>
</dbReference>
<protein>
    <submittedName>
        <fullName evidence="1">Extracellular solute-binding protein</fullName>
    </submittedName>
</protein>
<dbReference type="Gene3D" id="3.40.190.10">
    <property type="entry name" value="Periplasmic binding protein-like II"/>
    <property type="match status" value="2"/>
</dbReference>
<accession>A0ABZ1BZ66</accession>
<name>A0ABZ1BZ66_9FIRM</name>
<dbReference type="Proteomes" id="UP001332192">
    <property type="component" value="Chromosome"/>
</dbReference>